<reference evidence="3" key="1">
    <citation type="journal article" date="2019" name="Int. J. Syst. Evol. Microbiol.">
        <title>The Global Catalogue of Microorganisms (GCM) 10K type strain sequencing project: providing services to taxonomists for standard genome sequencing and annotation.</title>
        <authorList>
            <consortium name="The Broad Institute Genomics Platform"/>
            <consortium name="The Broad Institute Genome Sequencing Center for Infectious Disease"/>
            <person name="Wu L."/>
            <person name="Ma J."/>
        </authorList>
    </citation>
    <scope>NUCLEOTIDE SEQUENCE [LARGE SCALE GENOMIC DNA]</scope>
    <source>
        <strain evidence="3">JCM 31202</strain>
    </source>
</reference>
<dbReference type="InterPro" id="IPR008634">
    <property type="entry name" value="Gas-vesicle_GvpO"/>
</dbReference>
<name>A0ABW3EWQ9_9ACTN</name>
<sequence length="114" mass="12341">MTNNGQDDGEAARASSPESAREGDREAPRITARDAIRGAAVQLTELLGAQPDSVSALQPRDGGGWVADVEVVEIERIPDTSSVMATYRVTLDPRGELVGYERTRRYARGQLDRA</sequence>
<dbReference type="Pfam" id="PF05800">
    <property type="entry name" value="GvpO"/>
    <property type="match status" value="1"/>
</dbReference>
<feature type="compositionally biased region" description="Basic and acidic residues" evidence="1">
    <location>
        <begin position="19"/>
        <end position="32"/>
    </location>
</feature>
<protein>
    <submittedName>
        <fullName evidence="2">Gas vesicle protein</fullName>
    </submittedName>
</protein>
<dbReference type="RefSeq" id="WP_378301694.1">
    <property type="nucleotide sequence ID" value="NZ_JBHTJA010000049.1"/>
</dbReference>
<evidence type="ECO:0000256" key="1">
    <source>
        <dbReference type="SAM" id="MobiDB-lite"/>
    </source>
</evidence>
<feature type="region of interest" description="Disordered" evidence="1">
    <location>
        <begin position="1"/>
        <end position="32"/>
    </location>
</feature>
<dbReference type="Proteomes" id="UP001596972">
    <property type="component" value="Unassembled WGS sequence"/>
</dbReference>
<evidence type="ECO:0000313" key="3">
    <source>
        <dbReference type="Proteomes" id="UP001596972"/>
    </source>
</evidence>
<comment type="caution">
    <text evidence="2">The sequence shown here is derived from an EMBL/GenBank/DDBJ whole genome shotgun (WGS) entry which is preliminary data.</text>
</comment>
<accession>A0ABW3EWQ9</accession>
<gene>
    <name evidence="2" type="ORF">ACFQ11_22415</name>
</gene>
<dbReference type="EMBL" id="JBHTJA010000049">
    <property type="protein sequence ID" value="MFD0903166.1"/>
    <property type="molecule type" value="Genomic_DNA"/>
</dbReference>
<dbReference type="PIRSF" id="PIRSF028743">
    <property type="entry name" value="GvpO_protein"/>
    <property type="match status" value="1"/>
</dbReference>
<organism evidence="2 3">
    <name type="scientific">Actinomadura sediminis</name>
    <dbReference type="NCBI Taxonomy" id="1038904"/>
    <lineage>
        <taxon>Bacteria</taxon>
        <taxon>Bacillati</taxon>
        <taxon>Actinomycetota</taxon>
        <taxon>Actinomycetes</taxon>
        <taxon>Streptosporangiales</taxon>
        <taxon>Thermomonosporaceae</taxon>
        <taxon>Actinomadura</taxon>
    </lineage>
</organism>
<proteinExistence type="predicted"/>
<keyword evidence="3" id="KW-1185">Reference proteome</keyword>
<evidence type="ECO:0000313" key="2">
    <source>
        <dbReference type="EMBL" id="MFD0903166.1"/>
    </source>
</evidence>